<protein>
    <recommendedName>
        <fullName evidence="4">Porin domain-containing protein</fullName>
    </recommendedName>
</protein>
<feature type="signal peptide" evidence="1">
    <location>
        <begin position="1"/>
        <end position="22"/>
    </location>
</feature>
<evidence type="ECO:0000313" key="2">
    <source>
        <dbReference type="EMBL" id="ASP40130.1"/>
    </source>
</evidence>
<feature type="chain" id="PRO_5013007978" description="Porin domain-containing protein" evidence="1">
    <location>
        <begin position="23"/>
        <end position="221"/>
    </location>
</feature>
<name>A0A222FMX2_9GAMM</name>
<evidence type="ECO:0008006" key="4">
    <source>
        <dbReference type="Google" id="ProtNLM"/>
    </source>
</evidence>
<evidence type="ECO:0000313" key="3">
    <source>
        <dbReference type="Proteomes" id="UP000202440"/>
    </source>
</evidence>
<dbReference type="KEGG" id="bsan:CHH28_16250"/>
<proteinExistence type="predicted"/>
<evidence type="ECO:0000256" key="1">
    <source>
        <dbReference type="SAM" id="SignalP"/>
    </source>
</evidence>
<sequence length="221" mass="25224">MDDMTHRLVAMLLCCLSWPSLAIQASLGLHTGSSSDIDDGHWQQISASASQRWQHWRLKLSSGWLRRQQDSEATQGLADTWLSAKYWLPAAMAGHRWQFRVRHKFATADENKALGSGGSDDELRIRALRPLGAYWLWYQGGYRWRQSSAVYHMQDGAIWGLGLHKKPYSLMYNGRQASQPGQSMRHQLMLAWQLQRRDHKITPYAQIGNRSTAALGVTLSF</sequence>
<organism evidence="2 3">
    <name type="scientific">Bacterioplanes sanyensis</name>
    <dbReference type="NCBI Taxonomy" id="1249553"/>
    <lineage>
        <taxon>Bacteria</taxon>
        <taxon>Pseudomonadati</taxon>
        <taxon>Pseudomonadota</taxon>
        <taxon>Gammaproteobacteria</taxon>
        <taxon>Oceanospirillales</taxon>
        <taxon>Oceanospirillaceae</taxon>
        <taxon>Bacterioplanes</taxon>
    </lineage>
</organism>
<gene>
    <name evidence="2" type="ORF">CHH28_16250</name>
</gene>
<dbReference type="EMBL" id="CP022530">
    <property type="protein sequence ID" value="ASP40130.1"/>
    <property type="molecule type" value="Genomic_DNA"/>
</dbReference>
<keyword evidence="1" id="KW-0732">Signal</keyword>
<keyword evidence="3" id="KW-1185">Reference proteome</keyword>
<dbReference type="Proteomes" id="UP000202440">
    <property type="component" value="Chromosome"/>
</dbReference>
<accession>A0A222FMX2</accession>
<dbReference type="AlphaFoldDB" id="A0A222FMX2"/>
<reference evidence="2 3" key="1">
    <citation type="submission" date="2017-07" db="EMBL/GenBank/DDBJ databases">
        <title>Annotated genome sequence of Bacterioplanes sanyensis isolated from Red Sea.</title>
        <authorList>
            <person name="Rehman Z.U."/>
        </authorList>
    </citation>
    <scope>NUCLEOTIDE SEQUENCE [LARGE SCALE GENOMIC DNA]</scope>
    <source>
        <strain evidence="2 3">NV9</strain>
    </source>
</reference>